<evidence type="ECO:0000313" key="1">
    <source>
        <dbReference type="EMBL" id="KIM54581.1"/>
    </source>
</evidence>
<accession>A0A0C3DES6</accession>
<organism evidence="1 2">
    <name type="scientific">Scleroderma citrinum Foug A</name>
    <dbReference type="NCBI Taxonomy" id="1036808"/>
    <lineage>
        <taxon>Eukaryota</taxon>
        <taxon>Fungi</taxon>
        <taxon>Dikarya</taxon>
        <taxon>Basidiomycota</taxon>
        <taxon>Agaricomycotina</taxon>
        <taxon>Agaricomycetes</taxon>
        <taxon>Agaricomycetidae</taxon>
        <taxon>Boletales</taxon>
        <taxon>Sclerodermatineae</taxon>
        <taxon>Sclerodermataceae</taxon>
        <taxon>Scleroderma</taxon>
    </lineage>
</organism>
<proteinExistence type="predicted"/>
<dbReference type="AlphaFoldDB" id="A0A0C3DES6"/>
<dbReference type="InParanoid" id="A0A0C3DES6"/>
<dbReference type="HOGENOM" id="CLU_547651_0_0_1"/>
<evidence type="ECO:0000313" key="2">
    <source>
        <dbReference type="Proteomes" id="UP000053989"/>
    </source>
</evidence>
<name>A0A0C3DES6_9AGAM</name>
<dbReference type="EMBL" id="KN822152">
    <property type="protein sequence ID" value="KIM54581.1"/>
    <property type="molecule type" value="Genomic_DNA"/>
</dbReference>
<sequence>MAQWPTYLQLNRVSWTIFLQTPSQLPEHVHAPVTINDQTLEWLLEPHGQVFLGAIMFGLLRALGRLSTRSTAYYTEIDTLGFESIILIINASVKSAPFLPATMSDNSFNAGQSQFGFPDDGHYAPYGLDIDTDQFVDTFNADFYDPSPWDYIPQANFTPMDAMPTPAPAMGAPVISLTSLAMPAPGTLSHTMNHITRGHYFQPEAMMAPSMSTPTASLVSLAMPALDATAHTMGHIASSIPPPMPALGMTAHTVNDIAGGHHFQPEATNQVQTIVLLMPEPDSTDHPLHFSAHIDLQEQHAEGWAMVLGGTSEILCSFLQEMLLHTILPKAIEAALAKGIYAHVKQCLGYMWIPEDTWLENGTPTSSSINTNFTKIVQQQLKEVTDRFMHHMWPLMVFAVKNQNGLHGLPQNTNGILGPVLINVNLLEWWCTWSDDYSYGHPIQSQCICMDILDGNVCSWSHRMVWFDEKMQLVTPASFQGVTAHGGHHMQLGKSAST</sequence>
<gene>
    <name evidence="1" type="ORF">SCLCIDRAFT_1152549</name>
</gene>
<dbReference type="Proteomes" id="UP000053989">
    <property type="component" value="Unassembled WGS sequence"/>
</dbReference>
<reference evidence="1 2" key="1">
    <citation type="submission" date="2014-04" db="EMBL/GenBank/DDBJ databases">
        <authorList>
            <consortium name="DOE Joint Genome Institute"/>
            <person name="Kuo A."/>
            <person name="Kohler A."/>
            <person name="Nagy L.G."/>
            <person name="Floudas D."/>
            <person name="Copeland A."/>
            <person name="Barry K.W."/>
            <person name="Cichocki N."/>
            <person name="Veneault-Fourrey C."/>
            <person name="LaButti K."/>
            <person name="Lindquist E.A."/>
            <person name="Lipzen A."/>
            <person name="Lundell T."/>
            <person name="Morin E."/>
            <person name="Murat C."/>
            <person name="Sun H."/>
            <person name="Tunlid A."/>
            <person name="Henrissat B."/>
            <person name="Grigoriev I.V."/>
            <person name="Hibbett D.S."/>
            <person name="Martin F."/>
            <person name="Nordberg H.P."/>
            <person name="Cantor M.N."/>
            <person name="Hua S.X."/>
        </authorList>
    </citation>
    <scope>NUCLEOTIDE SEQUENCE [LARGE SCALE GENOMIC DNA]</scope>
    <source>
        <strain evidence="1 2">Foug A</strain>
    </source>
</reference>
<protein>
    <submittedName>
        <fullName evidence="1">Uncharacterized protein</fullName>
    </submittedName>
</protein>
<keyword evidence="2" id="KW-1185">Reference proteome</keyword>
<reference evidence="2" key="2">
    <citation type="submission" date="2015-01" db="EMBL/GenBank/DDBJ databases">
        <title>Evolutionary Origins and Diversification of the Mycorrhizal Mutualists.</title>
        <authorList>
            <consortium name="DOE Joint Genome Institute"/>
            <consortium name="Mycorrhizal Genomics Consortium"/>
            <person name="Kohler A."/>
            <person name="Kuo A."/>
            <person name="Nagy L.G."/>
            <person name="Floudas D."/>
            <person name="Copeland A."/>
            <person name="Barry K.W."/>
            <person name="Cichocki N."/>
            <person name="Veneault-Fourrey C."/>
            <person name="LaButti K."/>
            <person name="Lindquist E.A."/>
            <person name="Lipzen A."/>
            <person name="Lundell T."/>
            <person name="Morin E."/>
            <person name="Murat C."/>
            <person name="Riley R."/>
            <person name="Ohm R."/>
            <person name="Sun H."/>
            <person name="Tunlid A."/>
            <person name="Henrissat B."/>
            <person name="Grigoriev I.V."/>
            <person name="Hibbett D.S."/>
            <person name="Martin F."/>
        </authorList>
    </citation>
    <scope>NUCLEOTIDE SEQUENCE [LARGE SCALE GENOMIC DNA]</scope>
    <source>
        <strain evidence="2">Foug A</strain>
    </source>
</reference>